<dbReference type="PATRIC" id="fig|1246995.3.peg.5919"/>
<organism evidence="3 4">
    <name type="scientific">Actinoplanes friuliensis DSM 7358</name>
    <dbReference type="NCBI Taxonomy" id="1246995"/>
    <lineage>
        <taxon>Bacteria</taxon>
        <taxon>Bacillati</taxon>
        <taxon>Actinomycetota</taxon>
        <taxon>Actinomycetes</taxon>
        <taxon>Micromonosporales</taxon>
        <taxon>Micromonosporaceae</taxon>
        <taxon>Actinoplanes</taxon>
    </lineage>
</organism>
<evidence type="ECO:0000256" key="1">
    <source>
        <dbReference type="ARBA" id="ARBA00022801"/>
    </source>
</evidence>
<dbReference type="Gene3D" id="3.40.50.1820">
    <property type="entry name" value="alpha/beta hydrolase"/>
    <property type="match status" value="1"/>
</dbReference>
<name>U5W4R1_9ACTN</name>
<dbReference type="Pfam" id="PF12697">
    <property type="entry name" value="Abhydrolase_6"/>
    <property type="match status" value="1"/>
</dbReference>
<dbReference type="AlphaFoldDB" id="U5W4R1"/>
<sequence>MHFVGDLPLAVNDYGGSGTDVLLMHGGGRTHHDWDEFAGLLRDGGFRPVAMDLRGHGESGPGRWSWDAAVADAEAVVAELGLRTPVVAGHSLGGMVAAVWATRHSDCPLAINVDGHGNPTRTDQLLGLTGEDAEVALRRLRTDLDGMSKGMSPALIQMMEEVDALDLPAVYRRRRCPMLVVSGSLTAEFALLFDEPSASAWRAGRDGMQARLNELACESGTFTHESLETGHDAHREDPEGLALLLMDHPALSMTSGAR</sequence>
<feature type="domain" description="AB hydrolase-1" evidence="2">
    <location>
        <begin position="21"/>
        <end position="242"/>
    </location>
</feature>
<accession>U5W4R1</accession>
<keyword evidence="1" id="KW-0378">Hydrolase</keyword>
<protein>
    <submittedName>
        <fullName evidence="3">Alpha/beta superfamily-like protein</fullName>
    </submittedName>
</protein>
<evidence type="ECO:0000259" key="2">
    <source>
        <dbReference type="Pfam" id="PF12697"/>
    </source>
</evidence>
<keyword evidence="4" id="KW-1185">Reference proteome</keyword>
<dbReference type="GO" id="GO:0016787">
    <property type="term" value="F:hydrolase activity"/>
    <property type="evidence" value="ECO:0007669"/>
    <property type="project" value="UniProtKB-KW"/>
</dbReference>
<gene>
    <name evidence="3" type="ORF">AFR_29215</name>
</gene>
<dbReference type="PANTHER" id="PTHR43798">
    <property type="entry name" value="MONOACYLGLYCEROL LIPASE"/>
    <property type="match status" value="1"/>
</dbReference>
<proteinExistence type="predicted"/>
<dbReference type="GO" id="GO:0016020">
    <property type="term" value="C:membrane"/>
    <property type="evidence" value="ECO:0007669"/>
    <property type="project" value="TreeGrafter"/>
</dbReference>
<reference evidence="3 4" key="1">
    <citation type="journal article" date="2014" name="J. Biotechnol.">
        <title>Complete genome sequence of the actinobacterium Actinoplanes friuliensis HAG 010964, producer of the lipopeptide antibiotic friulimycin.</title>
        <authorList>
            <person name="Ruckert C."/>
            <person name="Szczepanowski R."/>
            <person name="Albersmeier A."/>
            <person name="Goesmann A."/>
            <person name="Fischer N."/>
            <person name="Steinkamper A."/>
            <person name="Puhler A."/>
            <person name="Biener R."/>
            <person name="Schwartz D."/>
            <person name="Kalinowski J."/>
        </authorList>
    </citation>
    <scope>NUCLEOTIDE SEQUENCE [LARGE SCALE GENOMIC DNA]</scope>
    <source>
        <strain evidence="3 4">DSM 7358</strain>
    </source>
</reference>
<dbReference type="Proteomes" id="UP000017746">
    <property type="component" value="Chromosome"/>
</dbReference>
<dbReference type="PANTHER" id="PTHR43798:SF31">
    <property type="entry name" value="AB HYDROLASE SUPERFAMILY PROTEIN YCLE"/>
    <property type="match status" value="1"/>
</dbReference>
<evidence type="ECO:0000313" key="3">
    <source>
        <dbReference type="EMBL" id="AGZ44104.1"/>
    </source>
</evidence>
<dbReference type="eggNOG" id="COG2267">
    <property type="taxonomic scope" value="Bacteria"/>
</dbReference>
<dbReference type="InterPro" id="IPR029058">
    <property type="entry name" value="AB_hydrolase_fold"/>
</dbReference>
<dbReference type="InterPro" id="IPR050266">
    <property type="entry name" value="AB_hydrolase_sf"/>
</dbReference>
<dbReference type="InterPro" id="IPR000073">
    <property type="entry name" value="AB_hydrolase_1"/>
</dbReference>
<dbReference type="SUPFAM" id="SSF53474">
    <property type="entry name" value="alpha/beta-Hydrolases"/>
    <property type="match status" value="1"/>
</dbReference>
<dbReference type="HOGENOM" id="CLU_020336_50_4_11"/>
<evidence type="ECO:0000313" key="4">
    <source>
        <dbReference type="Proteomes" id="UP000017746"/>
    </source>
</evidence>
<dbReference type="KEGG" id="afs:AFR_29215"/>
<dbReference type="EMBL" id="CP006272">
    <property type="protein sequence ID" value="AGZ44104.1"/>
    <property type="molecule type" value="Genomic_DNA"/>
</dbReference>